<evidence type="ECO:0000256" key="2">
    <source>
        <dbReference type="ARBA" id="ARBA00022692"/>
    </source>
</evidence>
<dbReference type="Proteomes" id="UP000835052">
    <property type="component" value="Unassembled WGS sequence"/>
</dbReference>
<evidence type="ECO:0000256" key="3">
    <source>
        <dbReference type="ARBA" id="ARBA00022989"/>
    </source>
</evidence>
<feature type="transmembrane region" description="Helical" evidence="5">
    <location>
        <begin position="247"/>
        <end position="269"/>
    </location>
</feature>
<comment type="caution">
    <text evidence="6">The sequence shown here is derived from an EMBL/GenBank/DDBJ whole genome shotgun (WGS) entry which is preliminary data.</text>
</comment>
<accession>A0A8S1GUQ7</accession>
<keyword evidence="7" id="KW-1185">Reference proteome</keyword>
<dbReference type="Pfam" id="PF10292">
    <property type="entry name" value="7TM_GPCR_Srab"/>
    <property type="match status" value="1"/>
</dbReference>
<feature type="transmembrane region" description="Helical" evidence="5">
    <location>
        <begin position="30"/>
        <end position="52"/>
    </location>
</feature>
<sequence>MDTRFVNCTRCELCATAAAIYNSPFVQFSLLFRLLFAPLAAMGIGLLMVAIYKAKALHCNARRLLVFMTLSTLFCNMGVLAETLYKFFISYVMPEDTRCDYQVFKPQYLSAIRNFYSVGGMGLVLSTGTLAIERTVATVFYRTYEKRDEYPILGFMLLFIEFLFCVLPVLMITTPKQVYPYNPPELTDSRSTLFASGAILIVNFLSLLVFLTLWIINRYRARILVDEQFRVLSTRYQLRENISTTRLMVPVMAIVALVTTSAEIIYMMYMPVYDGNTVVTHRVLQELMDYAPFAEYQMSLMPVLTIAMVVCLPMFSTHLKRAFLTVSHLSLCIPDNYTVADTVTVDQAREIYFERLNGQWKEKPRNEVAPKNVGYSMSVF</sequence>
<keyword evidence="4 5" id="KW-0472">Membrane</keyword>
<protein>
    <recommendedName>
        <fullName evidence="8">G-protein coupled receptors family 1 profile domain-containing protein</fullName>
    </recommendedName>
</protein>
<dbReference type="InterPro" id="IPR019408">
    <property type="entry name" value="7TM_GPCR_serpentine_rcpt_Srab"/>
</dbReference>
<feature type="transmembrane region" description="Helical" evidence="5">
    <location>
        <begin position="193"/>
        <end position="216"/>
    </location>
</feature>
<dbReference type="OrthoDB" id="5851392at2759"/>
<feature type="transmembrane region" description="Helical" evidence="5">
    <location>
        <begin position="64"/>
        <end position="85"/>
    </location>
</feature>
<dbReference type="PANTHER" id="PTHR46561:SF15">
    <property type="entry name" value="G_PROTEIN_RECEP_F1_2 DOMAIN-CONTAINING PROTEIN"/>
    <property type="match status" value="1"/>
</dbReference>
<evidence type="ECO:0000313" key="6">
    <source>
        <dbReference type="EMBL" id="CAD6185230.1"/>
    </source>
</evidence>
<evidence type="ECO:0000256" key="1">
    <source>
        <dbReference type="ARBA" id="ARBA00004141"/>
    </source>
</evidence>
<evidence type="ECO:0000313" key="7">
    <source>
        <dbReference type="Proteomes" id="UP000835052"/>
    </source>
</evidence>
<dbReference type="AlphaFoldDB" id="A0A8S1GUQ7"/>
<proteinExistence type="predicted"/>
<feature type="transmembrane region" description="Helical" evidence="5">
    <location>
        <begin position="115"/>
        <end position="132"/>
    </location>
</feature>
<gene>
    <name evidence="6" type="ORF">CAUJ_LOCUS1149</name>
</gene>
<evidence type="ECO:0000256" key="5">
    <source>
        <dbReference type="SAM" id="Phobius"/>
    </source>
</evidence>
<dbReference type="PANTHER" id="PTHR46561">
    <property type="entry name" value="SERPENTINE RECEPTOR, CLASS AB (CLASS A-LIKE)-RELATED"/>
    <property type="match status" value="1"/>
</dbReference>
<reference evidence="6" key="1">
    <citation type="submission" date="2020-10" db="EMBL/GenBank/DDBJ databases">
        <authorList>
            <person name="Kikuchi T."/>
        </authorList>
    </citation>
    <scope>NUCLEOTIDE SEQUENCE</scope>
    <source>
        <strain evidence="6">NKZ352</strain>
    </source>
</reference>
<organism evidence="6 7">
    <name type="scientific">Caenorhabditis auriculariae</name>
    <dbReference type="NCBI Taxonomy" id="2777116"/>
    <lineage>
        <taxon>Eukaryota</taxon>
        <taxon>Metazoa</taxon>
        <taxon>Ecdysozoa</taxon>
        <taxon>Nematoda</taxon>
        <taxon>Chromadorea</taxon>
        <taxon>Rhabditida</taxon>
        <taxon>Rhabditina</taxon>
        <taxon>Rhabditomorpha</taxon>
        <taxon>Rhabditoidea</taxon>
        <taxon>Rhabditidae</taxon>
        <taxon>Peloderinae</taxon>
        <taxon>Caenorhabditis</taxon>
    </lineage>
</organism>
<evidence type="ECO:0000256" key="4">
    <source>
        <dbReference type="ARBA" id="ARBA00023136"/>
    </source>
</evidence>
<dbReference type="InterPro" id="IPR053286">
    <property type="entry name" value="Nematode_rcpt-like_srab"/>
</dbReference>
<evidence type="ECO:0008006" key="8">
    <source>
        <dbReference type="Google" id="ProtNLM"/>
    </source>
</evidence>
<name>A0A8S1GUQ7_9PELO</name>
<feature type="transmembrane region" description="Helical" evidence="5">
    <location>
        <begin position="296"/>
        <end position="315"/>
    </location>
</feature>
<comment type="subcellular location">
    <subcellularLocation>
        <location evidence="1">Membrane</location>
        <topology evidence="1">Multi-pass membrane protein</topology>
    </subcellularLocation>
</comment>
<keyword evidence="2 5" id="KW-0812">Transmembrane</keyword>
<dbReference type="GO" id="GO:0016020">
    <property type="term" value="C:membrane"/>
    <property type="evidence" value="ECO:0007669"/>
    <property type="project" value="UniProtKB-SubCell"/>
</dbReference>
<keyword evidence="3 5" id="KW-1133">Transmembrane helix</keyword>
<dbReference type="EMBL" id="CAJGYM010000002">
    <property type="protein sequence ID" value="CAD6185230.1"/>
    <property type="molecule type" value="Genomic_DNA"/>
</dbReference>
<feature type="transmembrane region" description="Helical" evidence="5">
    <location>
        <begin position="152"/>
        <end position="173"/>
    </location>
</feature>